<comment type="caution">
    <text evidence="2">The sequence shown here is derived from an EMBL/GenBank/DDBJ whole genome shotgun (WGS) entry which is preliminary data.</text>
</comment>
<sequence>MEDAWRKAKRALGLRLCVQVPVETSDGGGSERRRPVVSAGCRSDAAVTVGPESVPPPAVRRSKSGSSRSFSKVIPSLISMAVSEFRF</sequence>
<evidence type="ECO:0000313" key="3">
    <source>
        <dbReference type="Proteomes" id="UP000729402"/>
    </source>
</evidence>
<evidence type="ECO:0000256" key="1">
    <source>
        <dbReference type="SAM" id="MobiDB-lite"/>
    </source>
</evidence>
<proteinExistence type="predicted"/>
<reference evidence="2" key="2">
    <citation type="submission" date="2021-02" db="EMBL/GenBank/DDBJ databases">
        <authorList>
            <person name="Kimball J.A."/>
            <person name="Haas M.W."/>
            <person name="Macchietto M."/>
            <person name="Kono T."/>
            <person name="Duquette J."/>
            <person name="Shao M."/>
        </authorList>
    </citation>
    <scope>NUCLEOTIDE SEQUENCE</scope>
    <source>
        <tissue evidence="2">Fresh leaf tissue</tissue>
    </source>
</reference>
<dbReference type="OrthoDB" id="10571062at2759"/>
<dbReference type="AlphaFoldDB" id="A0A8J5SJL5"/>
<feature type="region of interest" description="Disordered" evidence="1">
    <location>
        <begin position="48"/>
        <end position="69"/>
    </location>
</feature>
<reference evidence="2" key="1">
    <citation type="journal article" date="2021" name="bioRxiv">
        <title>Whole Genome Assembly and Annotation of Northern Wild Rice, Zizania palustris L., Supports a Whole Genome Duplication in the Zizania Genus.</title>
        <authorList>
            <person name="Haas M."/>
            <person name="Kono T."/>
            <person name="Macchietto M."/>
            <person name="Millas R."/>
            <person name="McGilp L."/>
            <person name="Shao M."/>
            <person name="Duquette J."/>
            <person name="Hirsch C.N."/>
            <person name="Kimball J."/>
        </authorList>
    </citation>
    <scope>NUCLEOTIDE SEQUENCE</scope>
    <source>
        <tissue evidence="2">Fresh leaf tissue</tissue>
    </source>
</reference>
<dbReference type="EMBL" id="JAAALK010000285">
    <property type="protein sequence ID" value="KAG8065227.1"/>
    <property type="molecule type" value="Genomic_DNA"/>
</dbReference>
<accession>A0A8J5SJL5</accession>
<gene>
    <name evidence="2" type="ORF">GUJ93_ZPchr0004g38752</name>
</gene>
<protein>
    <submittedName>
        <fullName evidence="2">Uncharacterized protein</fullName>
    </submittedName>
</protein>
<keyword evidence="3" id="KW-1185">Reference proteome</keyword>
<evidence type="ECO:0000313" key="2">
    <source>
        <dbReference type="EMBL" id="KAG8065227.1"/>
    </source>
</evidence>
<dbReference type="Proteomes" id="UP000729402">
    <property type="component" value="Unassembled WGS sequence"/>
</dbReference>
<organism evidence="2 3">
    <name type="scientific">Zizania palustris</name>
    <name type="common">Northern wild rice</name>
    <dbReference type="NCBI Taxonomy" id="103762"/>
    <lineage>
        <taxon>Eukaryota</taxon>
        <taxon>Viridiplantae</taxon>
        <taxon>Streptophyta</taxon>
        <taxon>Embryophyta</taxon>
        <taxon>Tracheophyta</taxon>
        <taxon>Spermatophyta</taxon>
        <taxon>Magnoliopsida</taxon>
        <taxon>Liliopsida</taxon>
        <taxon>Poales</taxon>
        <taxon>Poaceae</taxon>
        <taxon>BOP clade</taxon>
        <taxon>Oryzoideae</taxon>
        <taxon>Oryzeae</taxon>
        <taxon>Zizaniinae</taxon>
        <taxon>Zizania</taxon>
    </lineage>
</organism>
<name>A0A8J5SJL5_ZIZPA</name>